<dbReference type="Proteomes" id="UP001060170">
    <property type="component" value="Chromosome 6"/>
</dbReference>
<accession>A0ACC0EGI4</accession>
<organism evidence="1 2">
    <name type="scientific">Puccinia striiformis f. sp. tritici</name>
    <dbReference type="NCBI Taxonomy" id="168172"/>
    <lineage>
        <taxon>Eukaryota</taxon>
        <taxon>Fungi</taxon>
        <taxon>Dikarya</taxon>
        <taxon>Basidiomycota</taxon>
        <taxon>Pucciniomycotina</taxon>
        <taxon>Pucciniomycetes</taxon>
        <taxon>Pucciniales</taxon>
        <taxon>Pucciniaceae</taxon>
        <taxon>Puccinia</taxon>
    </lineage>
</organism>
<comment type="caution">
    <text evidence="1">The sequence shown here is derived from an EMBL/GenBank/DDBJ whole genome shotgun (WGS) entry which is preliminary data.</text>
</comment>
<protein>
    <submittedName>
        <fullName evidence="1">Uncharacterized protein</fullName>
    </submittedName>
</protein>
<reference evidence="2" key="2">
    <citation type="journal article" date="2018" name="Mol. Plant Microbe Interact.">
        <title>Genome sequence resources for the wheat stripe rust pathogen (Puccinia striiformis f. sp. tritici) and the barley stripe rust pathogen (Puccinia striiformis f. sp. hordei).</title>
        <authorList>
            <person name="Xia C."/>
            <person name="Wang M."/>
            <person name="Yin C."/>
            <person name="Cornejo O.E."/>
            <person name="Hulbert S.H."/>
            <person name="Chen X."/>
        </authorList>
    </citation>
    <scope>NUCLEOTIDE SEQUENCE [LARGE SCALE GENOMIC DNA]</scope>
    <source>
        <strain evidence="2">93-210</strain>
    </source>
</reference>
<sequence length="550" mass="62078">MTLWCFNRQIKSLPVSPRVESSAPWTLLEQLGLPSFLSSYILIFLAFTYNSKLSSPLLRSPSRRFAPFPSRLGLHRVWAKYEHERWSYADQDGNLVDNPDAYSHQSTSSSAQSGTELKPSHNSRRERLTYQGVYEEEEGELASQNIDRGPTAQQQRKAANKEDTDDQEEGELDSIEEALLDFHDSIPAPEPPRPFPIRLLALPKSRSSAVDPNRNLLILQPGLDEPMVIGRDRTFEPSLRLKEMEVSKTHATIFWSADGEHASHGWHIVDNAGTHGTFISPSATQSRTSPKRLSEARKASVPYKLNHLDTIMVASADHPLLSFQVHLHPRFPSSCQSCALYSDESNRMSLESQQPAPTEVSKTVDTKDEERYAMSPADVKVERERKRKIEMAKLRNQFFGEDAEPSTSKKKKMKKPERLMSETIEQPQKTGEEEEANQYLDRAKLRRQTHGRTTSKPNHQQTETSVRPKVVESNQEPDPMRRGTAMLAKLGGTDTDGLKSMGTLIEARTLGTSQAGLGSRQLLVGVENIGKPKDWRQEAKMANWKRYAPP</sequence>
<name>A0ACC0EGI4_9BASI</name>
<reference evidence="2" key="1">
    <citation type="journal article" date="2018" name="BMC Genomics">
        <title>Genomic insights into host adaptation between the wheat stripe rust pathogen (Puccinia striiformis f. sp. tritici) and the barley stripe rust pathogen (Puccinia striiformis f. sp. hordei).</title>
        <authorList>
            <person name="Xia C."/>
            <person name="Wang M."/>
            <person name="Yin C."/>
            <person name="Cornejo O.E."/>
            <person name="Hulbert S.H."/>
            <person name="Chen X."/>
        </authorList>
    </citation>
    <scope>NUCLEOTIDE SEQUENCE [LARGE SCALE GENOMIC DNA]</scope>
    <source>
        <strain evidence="2">93-210</strain>
    </source>
</reference>
<reference evidence="1 2" key="3">
    <citation type="journal article" date="2022" name="Microbiol. Spectr.">
        <title>Folding features and dynamics of 3D genome architecture in plant fungal pathogens.</title>
        <authorList>
            <person name="Xia C."/>
        </authorList>
    </citation>
    <scope>NUCLEOTIDE SEQUENCE [LARGE SCALE GENOMIC DNA]</scope>
    <source>
        <strain evidence="1 2">93-210</strain>
    </source>
</reference>
<evidence type="ECO:0000313" key="2">
    <source>
        <dbReference type="Proteomes" id="UP001060170"/>
    </source>
</evidence>
<proteinExistence type="predicted"/>
<gene>
    <name evidence="1" type="ORF">MJO28_006057</name>
</gene>
<dbReference type="EMBL" id="CM045870">
    <property type="protein sequence ID" value="KAI7953510.1"/>
    <property type="molecule type" value="Genomic_DNA"/>
</dbReference>
<evidence type="ECO:0000313" key="1">
    <source>
        <dbReference type="EMBL" id="KAI7953510.1"/>
    </source>
</evidence>
<keyword evidence="2" id="KW-1185">Reference proteome</keyword>